<keyword evidence="2" id="KW-0659">Purine metabolism</keyword>
<dbReference type="GO" id="GO:0016829">
    <property type="term" value="F:lyase activity"/>
    <property type="evidence" value="ECO:0007669"/>
    <property type="project" value="UniProtKB-KW"/>
</dbReference>
<comment type="subunit">
    <text evidence="1">Homodimer.</text>
</comment>
<dbReference type="CDD" id="cd20298">
    <property type="entry name" value="cupin_UAH"/>
    <property type="match status" value="1"/>
</dbReference>
<dbReference type="EMBL" id="JBHSWE010000001">
    <property type="protein sequence ID" value="MFC6673684.1"/>
    <property type="molecule type" value="Genomic_DNA"/>
</dbReference>
<reference evidence="6" key="1">
    <citation type="journal article" date="2019" name="Int. J. Syst. Evol. Microbiol.">
        <title>The Global Catalogue of Microorganisms (GCM) 10K type strain sequencing project: providing services to taxonomists for standard genome sequencing and annotation.</title>
        <authorList>
            <consortium name="The Broad Institute Genomics Platform"/>
            <consortium name="The Broad Institute Genome Sequencing Center for Infectious Disease"/>
            <person name="Wu L."/>
            <person name="Ma J."/>
        </authorList>
    </citation>
    <scope>NUCLEOTIDE SEQUENCE [LARGE SCALE GENOMIC DNA]</scope>
    <source>
        <strain evidence="6">NBRC 111756</strain>
    </source>
</reference>
<organism evidence="5 6">
    <name type="scientific">Marinobacterium aestuariivivens</name>
    <dbReference type="NCBI Taxonomy" id="1698799"/>
    <lineage>
        <taxon>Bacteria</taxon>
        <taxon>Pseudomonadati</taxon>
        <taxon>Pseudomonadota</taxon>
        <taxon>Gammaproteobacteria</taxon>
        <taxon>Oceanospirillales</taxon>
        <taxon>Oceanospirillaceae</taxon>
        <taxon>Marinobacterium</taxon>
    </lineage>
</organism>
<evidence type="ECO:0000256" key="4">
    <source>
        <dbReference type="ARBA" id="ARBA00047684"/>
    </source>
</evidence>
<dbReference type="InterPro" id="IPR011051">
    <property type="entry name" value="RmlC_Cupin_sf"/>
</dbReference>
<proteinExistence type="predicted"/>
<dbReference type="Proteomes" id="UP001596422">
    <property type="component" value="Unassembled WGS sequence"/>
</dbReference>
<evidence type="ECO:0000313" key="6">
    <source>
        <dbReference type="Proteomes" id="UP001596422"/>
    </source>
</evidence>
<comment type="catalytic activity">
    <reaction evidence="4">
        <text>(S)-ureidoglycolate = urea + glyoxylate</text>
        <dbReference type="Rhea" id="RHEA:11304"/>
        <dbReference type="ChEBI" id="CHEBI:16199"/>
        <dbReference type="ChEBI" id="CHEBI:36655"/>
        <dbReference type="ChEBI" id="CHEBI:57296"/>
        <dbReference type="EC" id="4.3.2.3"/>
    </reaction>
</comment>
<dbReference type="Pfam" id="PF04115">
    <property type="entry name" value="Ureidogly_lyase"/>
    <property type="match status" value="1"/>
</dbReference>
<accession>A0ABW2A8B1</accession>
<dbReference type="PANTHER" id="PTHR21221">
    <property type="entry name" value="UREIDOGLYCOLATE HYDROLASE"/>
    <property type="match status" value="1"/>
</dbReference>
<comment type="caution">
    <text evidence="5">The sequence shown here is derived from an EMBL/GenBank/DDBJ whole genome shotgun (WGS) entry which is preliminary data.</text>
</comment>
<evidence type="ECO:0000313" key="5">
    <source>
        <dbReference type="EMBL" id="MFC6673684.1"/>
    </source>
</evidence>
<keyword evidence="3 5" id="KW-0456">Lyase</keyword>
<dbReference type="InterPro" id="IPR007247">
    <property type="entry name" value="Ureidogly_lyase"/>
</dbReference>
<sequence>MAGSLTLKPLEREAFSPFGDVIEMEGSRHFPINGGATLRFHDIARIFAASEDGYASISLARSQPLPTPLKIGMLERHPLGSQAFIPQGKRPFIVVVAPAGDSIDSRDIQAFVCSGQQGVNYHPGVWHHSLLALSPDQDFLLVDLITEKHNCDEHYFPADEQLTLDYSDLLDPAQ</sequence>
<evidence type="ECO:0000256" key="3">
    <source>
        <dbReference type="ARBA" id="ARBA00023239"/>
    </source>
</evidence>
<dbReference type="InterPro" id="IPR047233">
    <property type="entry name" value="UAH_cupin"/>
</dbReference>
<evidence type="ECO:0000256" key="1">
    <source>
        <dbReference type="ARBA" id="ARBA00011738"/>
    </source>
</evidence>
<keyword evidence="6" id="KW-1185">Reference proteome</keyword>
<dbReference type="Gene3D" id="2.60.120.480">
    <property type="entry name" value="Ureidoglycolate hydrolase"/>
    <property type="match status" value="1"/>
</dbReference>
<dbReference type="InterPro" id="IPR024060">
    <property type="entry name" value="Ureidoglycolate_lyase_dom_sf"/>
</dbReference>
<dbReference type="NCBIfam" id="NF009932">
    <property type="entry name" value="PRK13395.1"/>
    <property type="match status" value="1"/>
</dbReference>
<protein>
    <submittedName>
        <fullName evidence="5">Ureidoglycolate lyase</fullName>
    </submittedName>
</protein>
<dbReference type="PIRSF" id="PIRSF017306">
    <property type="entry name" value="Ureidogly_hydro"/>
    <property type="match status" value="1"/>
</dbReference>
<evidence type="ECO:0000256" key="2">
    <source>
        <dbReference type="ARBA" id="ARBA00022631"/>
    </source>
</evidence>
<dbReference type="RefSeq" id="WP_379912269.1">
    <property type="nucleotide sequence ID" value="NZ_JBHSWE010000001.1"/>
</dbReference>
<dbReference type="PANTHER" id="PTHR21221:SF1">
    <property type="entry name" value="UREIDOGLYCOLATE LYASE"/>
    <property type="match status" value="1"/>
</dbReference>
<dbReference type="SUPFAM" id="SSF51182">
    <property type="entry name" value="RmlC-like cupins"/>
    <property type="match status" value="1"/>
</dbReference>
<name>A0ABW2A8B1_9GAMM</name>
<gene>
    <name evidence="5" type="ORF">ACFQDL_29035</name>
</gene>